<dbReference type="EMBL" id="JACSPW010000032">
    <property type="protein sequence ID" value="MBD8035043.1"/>
    <property type="molecule type" value="Genomic_DNA"/>
</dbReference>
<gene>
    <name evidence="1" type="ORF">H9632_18475</name>
</gene>
<dbReference type="Proteomes" id="UP000600565">
    <property type="component" value="Unassembled WGS sequence"/>
</dbReference>
<reference evidence="1 2" key="1">
    <citation type="submission" date="2020-08" db="EMBL/GenBank/DDBJ databases">
        <title>A Genomic Blueprint of the Chicken Gut Microbiome.</title>
        <authorList>
            <person name="Gilroy R."/>
            <person name="Ravi A."/>
            <person name="Getino M."/>
            <person name="Pursley I."/>
            <person name="Horton D.L."/>
            <person name="Alikhan N.-F."/>
            <person name="Baker D."/>
            <person name="Gharbi K."/>
            <person name="Hall N."/>
            <person name="Watson M."/>
            <person name="Adriaenssens E.M."/>
            <person name="Foster-Nyarko E."/>
            <person name="Jarju S."/>
            <person name="Secka A."/>
            <person name="Antonio M."/>
            <person name="Oren A."/>
            <person name="Chaudhuri R."/>
            <person name="La Ragione R.M."/>
            <person name="Hildebrand F."/>
            <person name="Pallen M.J."/>
        </authorList>
    </citation>
    <scope>NUCLEOTIDE SEQUENCE [LARGE SCALE GENOMIC DNA]</scope>
    <source>
        <strain evidence="1 2">Sa1YVA6</strain>
    </source>
</reference>
<protein>
    <recommendedName>
        <fullName evidence="3">Apea-like HEPN domain-containing protein</fullName>
    </recommendedName>
</protein>
<comment type="caution">
    <text evidence="1">The sequence shown here is derived from an EMBL/GenBank/DDBJ whole genome shotgun (WGS) entry which is preliminary data.</text>
</comment>
<proteinExistence type="predicted"/>
<accession>A0ABR8XSW3</accession>
<name>A0ABR8XSW3_9BACL</name>
<keyword evidence="2" id="KW-1185">Reference proteome</keyword>
<dbReference type="RefSeq" id="WP_191705520.1">
    <property type="nucleotide sequence ID" value="NZ_JACSPW010000032.1"/>
</dbReference>
<evidence type="ECO:0008006" key="3">
    <source>
        <dbReference type="Google" id="ProtNLM"/>
    </source>
</evidence>
<evidence type="ECO:0000313" key="1">
    <source>
        <dbReference type="EMBL" id="MBD8035043.1"/>
    </source>
</evidence>
<organism evidence="1 2">
    <name type="scientific">Solibacillus merdavium</name>
    <dbReference type="NCBI Taxonomy" id="2762218"/>
    <lineage>
        <taxon>Bacteria</taxon>
        <taxon>Bacillati</taxon>
        <taxon>Bacillota</taxon>
        <taxon>Bacilli</taxon>
        <taxon>Bacillales</taxon>
        <taxon>Caryophanaceae</taxon>
        <taxon>Solibacillus</taxon>
    </lineage>
</organism>
<evidence type="ECO:0000313" key="2">
    <source>
        <dbReference type="Proteomes" id="UP000600565"/>
    </source>
</evidence>
<sequence>MEFNGESRISIDHTKEHFLGLALDLNSDKNWDQAIKIFRNRIEGRYLNVIDELINRKSLLEDGFIIMALNCLLIETLLQFRDGSDETKGGNRQRYSEFLEEEFPHIFNLKLAKKFYSDIRCGILHSAQTKGKSKLTFDKDYVVKFDKSGREGYILVDVKNFTLEIKAYYFRYLEMIEQNVGEVREKFRDKMLYICLK</sequence>